<dbReference type="STRING" id="98403.A0A151GCR6"/>
<dbReference type="Pfam" id="PF14420">
    <property type="entry name" value="Clr5"/>
    <property type="match status" value="1"/>
</dbReference>
<dbReference type="RefSeq" id="XP_040654254.1">
    <property type="nucleotide sequence ID" value="XM_040804150.1"/>
</dbReference>
<keyword evidence="4" id="KW-1185">Reference proteome</keyword>
<organism evidence="3 4">
    <name type="scientific">Drechmeria coniospora</name>
    <name type="common">Nematophagous fungus</name>
    <name type="synonym">Meria coniospora</name>
    <dbReference type="NCBI Taxonomy" id="98403"/>
    <lineage>
        <taxon>Eukaryota</taxon>
        <taxon>Fungi</taxon>
        <taxon>Dikarya</taxon>
        <taxon>Ascomycota</taxon>
        <taxon>Pezizomycotina</taxon>
        <taxon>Sordariomycetes</taxon>
        <taxon>Hypocreomycetidae</taxon>
        <taxon>Hypocreales</taxon>
        <taxon>Ophiocordycipitaceae</taxon>
        <taxon>Drechmeria</taxon>
    </lineage>
</organism>
<dbReference type="AlphaFoldDB" id="A0A151GCR6"/>
<dbReference type="PANTHER" id="PTHR38788:SF3">
    <property type="entry name" value="CLR5 DOMAIN-CONTAINING PROTEIN"/>
    <property type="match status" value="1"/>
</dbReference>
<gene>
    <name evidence="3" type="ORF">DCS_06863</name>
</gene>
<feature type="region of interest" description="Disordered" evidence="1">
    <location>
        <begin position="168"/>
        <end position="202"/>
    </location>
</feature>
<dbReference type="InParanoid" id="A0A151GCR6"/>
<evidence type="ECO:0000313" key="3">
    <source>
        <dbReference type="EMBL" id="KYK54902.1"/>
    </source>
</evidence>
<dbReference type="Proteomes" id="UP000076580">
    <property type="component" value="Chromosome 03"/>
</dbReference>
<dbReference type="InterPro" id="IPR025676">
    <property type="entry name" value="Clr5_dom"/>
</dbReference>
<dbReference type="PANTHER" id="PTHR38788">
    <property type="entry name" value="CLR5 DOMAIN-CONTAINING PROTEIN"/>
    <property type="match status" value="1"/>
</dbReference>
<evidence type="ECO:0000256" key="1">
    <source>
        <dbReference type="SAM" id="MobiDB-lite"/>
    </source>
</evidence>
<evidence type="ECO:0000313" key="4">
    <source>
        <dbReference type="Proteomes" id="UP000076580"/>
    </source>
</evidence>
<feature type="region of interest" description="Disordered" evidence="1">
    <location>
        <begin position="107"/>
        <end position="133"/>
    </location>
</feature>
<reference evidence="3 4" key="1">
    <citation type="journal article" date="2016" name="Sci. Rep.">
        <title>Insights into Adaptations to a Near-Obligate Nematode Endoparasitic Lifestyle from the Finished Genome of Drechmeria coniospora.</title>
        <authorList>
            <person name="Zhang L."/>
            <person name="Zhou Z."/>
            <person name="Guo Q."/>
            <person name="Fokkens L."/>
            <person name="Miskei M."/>
            <person name="Pocsi I."/>
            <person name="Zhang W."/>
            <person name="Chen M."/>
            <person name="Wang L."/>
            <person name="Sun Y."/>
            <person name="Donzelli B.G."/>
            <person name="Gibson D.M."/>
            <person name="Nelson D.R."/>
            <person name="Luo J.G."/>
            <person name="Rep M."/>
            <person name="Liu H."/>
            <person name="Yang S."/>
            <person name="Wang J."/>
            <person name="Krasnoff S.B."/>
            <person name="Xu Y."/>
            <person name="Molnar I."/>
            <person name="Lin M."/>
        </authorList>
    </citation>
    <scope>NUCLEOTIDE SEQUENCE [LARGE SCALE GENOMIC DNA]</scope>
    <source>
        <strain evidence="3 4">ARSEF 6962</strain>
    </source>
</reference>
<sequence>MTLDWESRRGTISKLYKEHTLEIVMEMMRNKHGFHASRRAYNEHLAKWGVTKYNKNRSREKQPPLVVQKHLPLSTREEAESSFQPMEQQLDTRSSLRRMAFDRQPGHVRRFHDQQQQQQQQFGYPNQELPHNSGLYHHQQHLCVNGTMANLNAGSWGEDIIDSGWTAPVPHRYDDRQGYPPQYGGTLPAPLPDDGEGPADGKAVCQVYGRYR</sequence>
<protein>
    <recommendedName>
        <fullName evidence="2">Clr5 domain-containing protein</fullName>
    </recommendedName>
</protein>
<accession>A0A151GCR6</accession>
<dbReference type="EMBL" id="LAYC01000003">
    <property type="protein sequence ID" value="KYK54902.1"/>
    <property type="molecule type" value="Genomic_DNA"/>
</dbReference>
<dbReference type="GeneID" id="63719506"/>
<proteinExistence type="predicted"/>
<evidence type="ECO:0000259" key="2">
    <source>
        <dbReference type="Pfam" id="PF14420"/>
    </source>
</evidence>
<name>A0A151GCR6_DRECN</name>
<comment type="caution">
    <text evidence="3">The sequence shown here is derived from an EMBL/GenBank/DDBJ whole genome shotgun (WGS) entry which is preliminary data.</text>
</comment>
<feature type="domain" description="Clr5" evidence="2">
    <location>
        <begin position="1"/>
        <end position="52"/>
    </location>
</feature>